<dbReference type="EMBL" id="CP036274">
    <property type="protein sequence ID" value="QDU29689.1"/>
    <property type="molecule type" value="Genomic_DNA"/>
</dbReference>
<gene>
    <name evidence="2" type="ORF">ETAA8_48040</name>
</gene>
<evidence type="ECO:0000313" key="3">
    <source>
        <dbReference type="Proteomes" id="UP000315017"/>
    </source>
</evidence>
<dbReference type="AlphaFoldDB" id="A0A517YHK0"/>
<evidence type="ECO:0000256" key="1">
    <source>
        <dbReference type="SAM" id="MobiDB-lite"/>
    </source>
</evidence>
<dbReference type="OrthoDB" id="7426580at2"/>
<sequence>MSNVANPRTKNEENSAGNLATAATDIANEAGTYVADMSKNVASSVKHGAEQAASYVGHRAVDAKSAIGSSLKSAGESLRSAAPQEEDMMHSAACSVAETLENTGKYIEEQGFSGMAEDMTTMIKRNPIPAVLIAAGVGFLLAKACTTSRS</sequence>
<dbReference type="KEGG" id="aagg:ETAA8_48040"/>
<organism evidence="2 3">
    <name type="scientific">Anatilimnocola aggregata</name>
    <dbReference type="NCBI Taxonomy" id="2528021"/>
    <lineage>
        <taxon>Bacteria</taxon>
        <taxon>Pseudomonadati</taxon>
        <taxon>Planctomycetota</taxon>
        <taxon>Planctomycetia</taxon>
        <taxon>Pirellulales</taxon>
        <taxon>Pirellulaceae</taxon>
        <taxon>Anatilimnocola</taxon>
    </lineage>
</organism>
<dbReference type="RefSeq" id="WP_145093892.1">
    <property type="nucleotide sequence ID" value="NZ_CP036274.1"/>
</dbReference>
<dbReference type="Proteomes" id="UP000315017">
    <property type="component" value="Chromosome"/>
</dbReference>
<feature type="region of interest" description="Disordered" evidence="1">
    <location>
        <begin position="1"/>
        <end position="22"/>
    </location>
</feature>
<accession>A0A517YHK0</accession>
<reference evidence="2 3" key="1">
    <citation type="submission" date="2019-02" db="EMBL/GenBank/DDBJ databases">
        <title>Deep-cultivation of Planctomycetes and their phenomic and genomic characterization uncovers novel biology.</title>
        <authorList>
            <person name="Wiegand S."/>
            <person name="Jogler M."/>
            <person name="Boedeker C."/>
            <person name="Pinto D."/>
            <person name="Vollmers J."/>
            <person name="Rivas-Marin E."/>
            <person name="Kohn T."/>
            <person name="Peeters S.H."/>
            <person name="Heuer A."/>
            <person name="Rast P."/>
            <person name="Oberbeckmann S."/>
            <person name="Bunk B."/>
            <person name="Jeske O."/>
            <person name="Meyerdierks A."/>
            <person name="Storesund J.E."/>
            <person name="Kallscheuer N."/>
            <person name="Luecker S."/>
            <person name="Lage O.M."/>
            <person name="Pohl T."/>
            <person name="Merkel B.J."/>
            <person name="Hornburger P."/>
            <person name="Mueller R.-W."/>
            <person name="Bruemmer F."/>
            <person name="Labrenz M."/>
            <person name="Spormann A.M."/>
            <person name="Op den Camp H."/>
            <person name="Overmann J."/>
            <person name="Amann R."/>
            <person name="Jetten M.S.M."/>
            <person name="Mascher T."/>
            <person name="Medema M.H."/>
            <person name="Devos D.P."/>
            <person name="Kaster A.-K."/>
            <person name="Ovreas L."/>
            <person name="Rohde M."/>
            <person name="Galperin M.Y."/>
            <person name="Jogler C."/>
        </authorList>
    </citation>
    <scope>NUCLEOTIDE SEQUENCE [LARGE SCALE GENOMIC DNA]</scope>
    <source>
        <strain evidence="2 3">ETA_A8</strain>
    </source>
</reference>
<evidence type="ECO:0008006" key="4">
    <source>
        <dbReference type="Google" id="ProtNLM"/>
    </source>
</evidence>
<keyword evidence="3" id="KW-1185">Reference proteome</keyword>
<name>A0A517YHK0_9BACT</name>
<protein>
    <recommendedName>
        <fullName evidence="4">DUF883 domain-containing protein</fullName>
    </recommendedName>
</protein>
<proteinExistence type="predicted"/>
<feature type="compositionally biased region" description="Polar residues" evidence="1">
    <location>
        <begin position="1"/>
        <end position="18"/>
    </location>
</feature>
<evidence type="ECO:0000313" key="2">
    <source>
        <dbReference type="EMBL" id="QDU29689.1"/>
    </source>
</evidence>